<evidence type="ECO:0000313" key="2">
    <source>
        <dbReference type="EMBL" id="MCL1048001.1"/>
    </source>
</evidence>
<evidence type="ECO:0008006" key="4">
    <source>
        <dbReference type="Google" id="ProtNLM"/>
    </source>
</evidence>
<comment type="caution">
    <text evidence="2">The sequence shown here is derived from an EMBL/GenBank/DDBJ whole genome shotgun (WGS) entry which is preliminary data.</text>
</comment>
<dbReference type="RefSeq" id="WP_248957135.1">
    <property type="nucleotide sequence ID" value="NZ_JAKIKU010000044.1"/>
</dbReference>
<feature type="chain" id="PRO_5046624088" description="Lipoprotein" evidence="1">
    <location>
        <begin position="18"/>
        <end position="160"/>
    </location>
</feature>
<evidence type="ECO:0000256" key="1">
    <source>
        <dbReference type="SAM" id="SignalP"/>
    </source>
</evidence>
<reference evidence="2 3" key="1">
    <citation type="submission" date="2022-01" db="EMBL/GenBank/DDBJ databases">
        <title>Whole genome-based taxonomy of the Shewanellaceae.</title>
        <authorList>
            <person name="Martin-Rodriguez A.J."/>
        </authorList>
    </citation>
    <scope>NUCLEOTIDE SEQUENCE [LARGE SCALE GENOMIC DNA]</scope>
    <source>
        <strain evidence="2 3">DSM 24955</strain>
    </source>
</reference>
<protein>
    <recommendedName>
        <fullName evidence="4">Lipoprotein</fullName>
    </recommendedName>
</protein>
<proteinExistence type="predicted"/>
<organism evidence="2 3">
    <name type="scientific">Shewanella electrodiphila</name>
    <dbReference type="NCBI Taxonomy" id="934143"/>
    <lineage>
        <taxon>Bacteria</taxon>
        <taxon>Pseudomonadati</taxon>
        <taxon>Pseudomonadota</taxon>
        <taxon>Gammaproteobacteria</taxon>
        <taxon>Alteromonadales</taxon>
        <taxon>Shewanellaceae</taxon>
        <taxon>Shewanella</taxon>
    </lineage>
</organism>
<dbReference type="EMBL" id="JAKIKU010000044">
    <property type="protein sequence ID" value="MCL1048001.1"/>
    <property type="molecule type" value="Genomic_DNA"/>
</dbReference>
<gene>
    <name evidence="2" type="ORF">L2737_22200</name>
</gene>
<evidence type="ECO:0000313" key="3">
    <source>
        <dbReference type="Proteomes" id="UP001202134"/>
    </source>
</evidence>
<accession>A0ABT0KVX6</accession>
<feature type="signal peptide" evidence="1">
    <location>
        <begin position="1"/>
        <end position="17"/>
    </location>
</feature>
<keyword evidence="3" id="KW-1185">Reference proteome</keyword>
<keyword evidence="1" id="KW-0732">Signal</keyword>
<name>A0ABT0KVX6_9GAMM</name>
<dbReference type="Proteomes" id="UP001202134">
    <property type="component" value="Unassembled WGS sequence"/>
</dbReference>
<sequence>MRSLLAIIFLYCSSACADEEIIVSFSESKVCVSETDNCQSTLTVTTEKTIYTLENLLGSFYLSKVNNQILDCGGNTLSYGSNANLINSNGSKIEIPHKNGVADCGITRDKLYYFIVDETPNLKVYGNNGQLILSKPVAFDSIVKYKISNKNYELRVHGIP</sequence>